<feature type="signal peptide" evidence="3">
    <location>
        <begin position="1"/>
        <end position="21"/>
    </location>
</feature>
<sequence>MKTIILCTLLMTTCLFLEVRGNCQYEGHNLTPGQHHVNCQQITCNPDGTIQGVSCPAWMCGGKSLGYRELDLSKPYPECCPGPICGGTND</sequence>
<organism evidence="5 6">
    <name type="scientific">Habropoda laboriosa</name>
    <dbReference type="NCBI Taxonomy" id="597456"/>
    <lineage>
        <taxon>Eukaryota</taxon>
        <taxon>Metazoa</taxon>
        <taxon>Ecdysozoa</taxon>
        <taxon>Arthropoda</taxon>
        <taxon>Hexapoda</taxon>
        <taxon>Insecta</taxon>
        <taxon>Pterygota</taxon>
        <taxon>Neoptera</taxon>
        <taxon>Endopterygota</taxon>
        <taxon>Hymenoptera</taxon>
        <taxon>Apocrita</taxon>
        <taxon>Aculeata</taxon>
        <taxon>Apoidea</taxon>
        <taxon>Anthophila</taxon>
        <taxon>Apidae</taxon>
        <taxon>Habropoda</taxon>
    </lineage>
</organism>
<reference evidence="5 6" key="1">
    <citation type="submission" date="2015-07" db="EMBL/GenBank/DDBJ databases">
        <title>The genome of Habropoda laboriosa.</title>
        <authorList>
            <person name="Pan H."/>
            <person name="Kapheim K."/>
        </authorList>
    </citation>
    <scope>NUCLEOTIDE SEQUENCE [LARGE SCALE GENOMIC DNA]</scope>
    <source>
        <strain evidence="5">0110345459</strain>
    </source>
</reference>
<dbReference type="EMBL" id="KQ414672">
    <property type="protein sequence ID" value="KOC64229.1"/>
    <property type="molecule type" value="Genomic_DNA"/>
</dbReference>
<dbReference type="Proteomes" id="UP000053825">
    <property type="component" value="Unassembled WGS sequence"/>
</dbReference>
<keyword evidence="3" id="KW-0732">Signal</keyword>
<dbReference type="InterPro" id="IPR029277">
    <property type="entry name" value="SVWC_dom"/>
</dbReference>
<dbReference type="Pfam" id="PF15430">
    <property type="entry name" value="SVWC"/>
    <property type="match status" value="1"/>
</dbReference>
<name>A0A0L7R036_9HYME</name>
<evidence type="ECO:0000256" key="1">
    <source>
        <dbReference type="ARBA" id="ARBA00004613"/>
    </source>
</evidence>
<accession>A0A0L7R036</accession>
<keyword evidence="2" id="KW-0964">Secreted</keyword>
<dbReference type="SMART" id="SM01318">
    <property type="entry name" value="SVWC"/>
    <property type="match status" value="1"/>
</dbReference>
<protein>
    <recommendedName>
        <fullName evidence="4">Single domain-containing protein</fullName>
    </recommendedName>
</protein>
<evidence type="ECO:0000259" key="4">
    <source>
        <dbReference type="SMART" id="SM01318"/>
    </source>
</evidence>
<dbReference type="GO" id="GO:0005576">
    <property type="term" value="C:extracellular region"/>
    <property type="evidence" value="ECO:0007669"/>
    <property type="project" value="UniProtKB-SubCell"/>
</dbReference>
<dbReference type="OrthoDB" id="6761907at2759"/>
<keyword evidence="6" id="KW-1185">Reference proteome</keyword>
<evidence type="ECO:0000256" key="3">
    <source>
        <dbReference type="SAM" id="SignalP"/>
    </source>
</evidence>
<gene>
    <name evidence="5" type="ORF">WH47_12531</name>
</gene>
<dbReference type="AlphaFoldDB" id="A0A0L7R036"/>
<proteinExistence type="predicted"/>
<evidence type="ECO:0000256" key="2">
    <source>
        <dbReference type="ARBA" id="ARBA00022525"/>
    </source>
</evidence>
<evidence type="ECO:0000313" key="5">
    <source>
        <dbReference type="EMBL" id="KOC64229.1"/>
    </source>
</evidence>
<feature type="domain" description="Single" evidence="4">
    <location>
        <begin position="23"/>
        <end position="85"/>
    </location>
</feature>
<comment type="subcellular location">
    <subcellularLocation>
        <location evidence="1">Secreted</location>
    </subcellularLocation>
</comment>
<feature type="chain" id="PRO_5005574906" description="Single domain-containing protein" evidence="3">
    <location>
        <begin position="22"/>
        <end position="90"/>
    </location>
</feature>
<evidence type="ECO:0000313" key="6">
    <source>
        <dbReference type="Proteomes" id="UP000053825"/>
    </source>
</evidence>